<dbReference type="Proteomes" id="UP000177006">
    <property type="component" value="Unassembled WGS sequence"/>
</dbReference>
<organism evidence="3 4">
    <name type="scientific">Candidatus Beckwithbacteria bacterium RBG_13_42_9</name>
    <dbReference type="NCBI Taxonomy" id="1797457"/>
    <lineage>
        <taxon>Bacteria</taxon>
        <taxon>Candidatus Beckwithiibacteriota</taxon>
    </lineage>
</organism>
<dbReference type="AlphaFoldDB" id="A0A1F5E5E3"/>
<evidence type="ECO:0000313" key="4">
    <source>
        <dbReference type="Proteomes" id="UP000177006"/>
    </source>
</evidence>
<sequence>MKTKLVFLITALIFFSLLAGVILLAIPVAQAQDKASDSANIDQETVKESVKQRLENSLDEKLQKVQNVLADTDPNTLFAYVGQVTNFDQKTTLTIKRADKQKTINFDTNTTLLLTDKAGRSKEIKADKINTDYYLLAMGKADQNGMMQAQRIVFYEESPLSTVERRVVFGKISEIDNKKIVLKNHSDLSLTLDKKTKLVISGVKEPDATNLAVGDKAVVVLQKSENTEILKAIFVWPGSSNPEATDNQINASASAQPATESGKTKK</sequence>
<reference evidence="3 4" key="1">
    <citation type="journal article" date="2016" name="Nat. Commun.">
        <title>Thousands of microbial genomes shed light on interconnected biogeochemical processes in an aquifer system.</title>
        <authorList>
            <person name="Anantharaman K."/>
            <person name="Brown C.T."/>
            <person name="Hug L.A."/>
            <person name="Sharon I."/>
            <person name="Castelle C.J."/>
            <person name="Probst A.J."/>
            <person name="Thomas B.C."/>
            <person name="Singh A."/>
            <person name="Wilkins M.J."/>
            <person name="Karaoz U."/>
            <person name="Brodie E.L."/>
            <person name="Williams K.H."/>
            <person name="Hubbard S.S."/>
            <person name="Banfield J.F."/>
        </authorList>
    </citation>
    <scope>NUCLEOTIDE SEQUENCE [LARGE SCALE GENOMIC DNA]</scope>
</reference>
<gene>
    <name evidence="3" type="ORF">A2160_05840</name>
</gene>
<keyword evidence="2" id="KW-0732">Signal</keyword>
<feature type="chain" id="PRO_5009518295" description="DUF5666 domain-containing protein" evidence="2">
    <location>
        <begin position="32"/>
        <end position="266"/>
    </location>
</feature>
<dbReference type="EMBL" id="MEZK01000020">
    <property type="protein sequence ID" value="OGD62540.1"/>
    <property type="molecule type" value="Genomic_DNA"/>
</dbReference>
<protein>
    <recommendedName>
        <fullName evidence="5">DUF5666 domain-containing protein</fullName>
    </recommendedName>
</protein>
<name>A0A1F5E5E3_9BACT</name>
<accession>A0A1F5E5E3</accession>
<evidence type="ECO:0000256" key="1">
    <source>
        <dbReference type="SAM" id="MobiDB-lite"/>
    </source>
</evidence>
<evidence type="ECO:0000256" key="2">
    <source>
        <dbReference type="SAM" id="SignalP"/>
    </source>
</evidence>
<comment type="caution">
    <text evidence="3">The sequence shown here is derived from an EMBL/GenBank/DDBJ whole genome shotgun (WGS) entry which is preliminary data.</text>
</comment>
<evidence type="ECO:0000313" key="3">
    <source>
        <dbReference type="EMBL" id="OGD62540.1"/>
    </source>
</evidence>
<dbReference type="STRING" id="1797457.A2160_05840"/>
<proteinExistence type="predicted"/>
<evidence type="ECO:0008006" key="5">
    <source>
        <dbReference type="Google" id="ProtNLM"/>
    </source>
</evidence>
<feature type="signal peptide" evidence="2">
    <location>
        <begin position="1"/>
        <end position="31"/>
    </location>
</feature>
<feature type="region of interest" description="Disordered" evidence="1">
    <location>
        <begin position="244"/>
        <end position="266"/>
    </location>
</feature>